<reference evidence="2 3" key="1">
    <citation type="submission" date="2016-08" db="EMBL/GenBank/DDBJ databases">
        <authorList>
            <person name="Seilhamer J.J."/>
        </authorList>
    </citation>
    <scope>NUCLEOTIDE SEQUENCE [LARGE SCALE GENOMIC DNA]</scope>
    <source>
        <strain evidence="2 3">PH27A</strain>
    </source>
</reference>
<dbReference type="EMBL" id="MDTQ01000001">
    <property type="protein sequence ID" value="ODC04744.1"/>
    <property type="molecule type" value="Genomic_DNA"/>
</dbReference>
<feature type="region of interest" description="Disordered" evidence="1">
    <location>
        <begin position="48"/>
        <end position="237"/>
    </location>
</feature>
<name>A0A1E2VCR0_9GAMM</name>
<sequence length="385" mass="41546">MAKDVYYFDVQDDQITSYMTWEDGQWQEGTIDSDNNFTLEDDRITLEEQDEDGATQTSLFEATQIPGFYTLEEGDGITDDNTNEDGDVVNEDDDTIGDDVVDEGDDTTGDDVVDEGDDTTGDDVVDEGDDTTGDDVVDEGDDTTGDDVVDEGDDTTGDDVVDEGDDTTGDDVVDEGDDTTGDDVVDEGDDTTGDDVVDEGDDTTGDDVVDEGDDTTGDDVVDNGDTDTGDDVTDPTAGSADDFNAWLASINEANSDNAYSLLAGFDPVRLNFDNNQIQDLEKFDDGDWEMQEHTEDNQAFINQSGLLVREEMEDNGLETTFYQDADNDGIYFAIEQQFEEGGALTDASDQSVVVTMSEDPVTDPNTDTTTELAGVAPTPTDDFIA</sequence>
<organism evidence="2 3">
    <name type="scientific">Terasakiispira papahanaumokuakeensis</name>
    <dbReference type="NCBI Taxonomy" id="197479"/>
    <lineage>
        <taxon>Bacteria</taxon>
        <taxon>Pseudomonadati</taxon>
        <taxon>Pseudomonadota</taxon>
        <taxon>Gammaproteobacteria</taxon>
        <taxon>Oceanospirillales</taxon>
        <taxon>Terasakiispira</taxon>
    </lineage>
</organism>
<evidence type="ECO:0000313" key="2">
    <source>
        <dbReference type="EMBL" id="ODC04744.1"/>
    </source>
</evidence>
<dbReference type="RefSeq" id="WP_068999728.1">
    <property type="nucleotide sequence ID" value="NZ_MDTQ01000001.1"/>
</dbReference>
<feature type="region of interest" description="Disordered" evidence="1">
    <location>
        <begin position="358"/>
        <end position="385"/>
    </location>
</feature>
<protein>
    <submittedName>
        <fullName evidence="2">Uncharacterized protein</fullName>
    </submittedName>
</protein>
<keyword evidence="3" id="KW-1185">Reference proteome</keyword>
<evidence type="ECO:0000313" key="3">
    <source>
        <dbReference type="Proteomes" id="UP000094291"/>
    </source>
</evidence>
<proteinExistence type="predicted"/>
<accession>A0A1E2VCR0</accession>
<feature type="compositionally biased region" description="Acidic residues" evidence="1">
    <location>
        <begin position="72"/>
        <end position="233"/>
    </location>
</feature>
<dbReference type="Proteomes" id="UP000094291">
    <property type="component" value="Unassembled WGS sequence"/>
</dbReference>
<comment type="caution">
    <text evidence="2">The sequence shown here is derived from an EMBL/GenBank/DDBJ whole genome shotgun (WGS) entry which is preliminary data.</text>
</comment>
<gene>
    <name evidence="2" type="ORF">BFW38_15615</name>
</gene>
<dbReference type="AlphaFoldDB" id="A0A1E2VCR0"/>
<evidence type="ECO:0000256" key="1">
    <source>
        <dbReference type="SAM" id="MobiDB-lite"/>
    </source>
</evidence>